<dbReference type="AlphaFoldDB" id="A0A0P1ECJ4"/>
<organism evidence="1 2">
    <name type="scientific">Ruegeria atlantica</name>
    <dbReference type="NCBI Taxonomy" id="81569"/>
    <lineage>
        <taxon>Bacteria</taxon>
        <taxon>Pseudomonadati</taxon>
        <taxon>Pseudomonadota</taxon>
        <taxon>Alphaproteobacteria</taxon>
        <taxon>Rhodobacterales</taxon>
        <taxon>Roseobacteraceae</taxon>
        <taxon>Ruegeria</taxon>
    </lineage>
</organism>
<reference evidence="1 2" key="1">
    <citation type="submission" date="2015-09" db="EMBL/GenBank/DDBJ databases">
        <authorList>
            <consortium name="Swine Surveillance"/>
        </authorList>
    </citation>
    <scope>NUCLEOTIDE SEQUENCE [LARGE SCALE GENOMIC DNA]</scope>
    <source>
        <strain evidence="1 2">CECT 4292</strain>
    </source>
</reference>
<dbReference type="GO" id="GO:0006313">
    <property type="term" value="P:DNA transposition"/>
    <property type="evidence" value="ECO:0007669"/>
    <property type="project" value="InterPro"/>
</dbReference>
<accession>A0A0P1ECJ4</accession>
<gene>
    <name evidence="1" type="ORF">RUA4292_00854</name>
</gene>
<dbReference type="Proteomes" id="UP000050783">
    <property type="component" value="Unassembled WGS sequence"/>
</dbReference>
<proteinExistence type="predicted"/>
<protein>
    <submittedName>
        <fullName evidence="1">Transposase</fullName>
    </submittedName>
</protein>
<evidence type="ECO:0000313" key="2">
    <source>
        <dbReference type="Proteomes" id="UP000050783"/>
    </source>
</evidence>
<evidence type="ECO:0000313" key="1">
    <source>
        <dbReference type="EMBL" id="CUH46688.1"/>
    </source>
</evidence>
<name>A0A0P1ECJ4_9RHOB</name>
<sequence length="98" mass="11472">MTKPKRYKRYSVEFKREALRRAAEEGMTDKAVCDELGISTRQFRRWHGEMAMLGQDAFPGQGRPRDEEMAALKRELAEVKKERDFLKEAAAYFARLSK</sequence>
<dbReference type="SUPFAM" id="SSF46689">
    <property type="entry name" value="Homeodomain-like"/>
    <property type="match status" value="1"/>
</dbReference>
<dbReference type="GO" id="GO:0004803">
    <property type="term" value="F:transposase activity"/>
    <property type="evidence" value="ECO:0007669"/>
    <property type="project" value="InterPro"/>
</dbReference>
<dbReference type="EMBL" id="CYPU01000016">
    <property type="protein sequence ID" value="CUH46688.1"/>
    <property type="molecule type" value="Genomic_DNA"/>
</dbReference>
<dbReference type="InterPro" id="IPR009057">
    <property type="entry name" value="Homeodomain-like_sf"/>
</dbReference>
<dbReference type="Gene3D" id="1.10.10.60">
    <property type="entry name" value="Homeodomain-like"/>
    <property type="match status" value="1"/>
</dbReference>
<dbReference type="GO" id="GO:0003677">
    <property type="term" value="F:DNA binding"/>
    <property type="evidence" value="ECO:0007669"/>
    <property type="project" value="InterPro"/>
</dbReference>
<dbReference type="Pfam" id="PF01527">
    <property type="entry name" value="HTH_Tnp_1"/>
    <property type="match status" value="1"/>
</dbReference>
<dbReference type="InterPro" id="IPR002514">
    <property type="entry name" value="Transposase_8"/>
</dbReference>